<evidence type="ECO:0000313" key="4">
    <source>
        <dbReference type="Proteomes" id="UP000663828"/>
    </source>
</evidence>
<dbReference type="OrthoDB" id="9996810at2759"/>
<name>A0A814N0D9_ADIRI</name>
<proteinExistence type="predicted"/>
<evidence type="ECO:0000313" key="2">
    <source>
        <dbReference type="EMBL" id="CAF1085201.1"/>
    </source>
</evidence>
<keyword evidence="4" id="KW-1185">Reference proteome</keyword>
<organism evidence="2 4">
    <name type="scientific">Adineta ricciae</name>
    <name type="common">Rotifer</name>
    <dbReference type="NCBI Taxonomy" id="249248"/>
    <lineage>
        <taxon>Eukaryota</taxon>
        <taxon>Metazoa</taxon>
        <taxon>Spiralia</taxon>
        <taxon>Gnathifera</taxon>
        <taxon>Rotifera</taxon>
        <taxon>Eurotatoria</taxon>
        <taxon>Bdelloidea</taxon>
        <taxon>Adinetida</taxon>
        <taxon>Adinetidae</taxon>
        <taxon>Adineta</taxon>
    </lineage>
</organism>
<dbReference type="Proteomes" id="UP000663852">
    <property type="component" value="Unassembled WGS sequence"/>
</dbReference>
<sequence>MTDMKPVLLLLPKALLKSFANVNELPLSYRHLTKGRQFSIGDHKLRARRQNDSTAELYCFQKNSKGNEAQLISSPVETYSLIQDIDPPMDCAPKEVTFRPDFPTDLKLRCLPFGSDEPKVNGTKTKTKKKRKRLED</sequence>
<dbReference type="EMBL" id="CAJNOR010001147">
    <property type="protein sequence ID" value="CAF1085201.1"/>
    <property type="molecule type" value="Genomic_DNA"/>
</dbReference>
<evidence type="ECO:0000256" key="1">
    <source>
        <dbReference type="SAM" id="MobiDB-lite"/>
    </source>
</evidence>
<accession>A0A814N0D9</accession>
<gene>
    <name evidence="3" type="ORF">EDS130_LOCUS38385</name>
    <name evidence="2" type="ORF">XAT740_LOCUS17536</name>
</gene>
<evidence type="ECO:0000313" key="3">
    <source>
        <dbReference type="EMBL" id="CAF1433815.1"/>
    </source>
</evidence>
<reference evidence="2" key="1">
    <citation type="submission" date="2021-02" db="EMBL/GenBank/DDBJ databases">
        <authorList>
            <person name="Nowell W R."/>
        </authorList>
    </citation>
    <scope>NUCLEOTIDE SEQUENCE</scope>
</reference>
<dbReference type="Proteomes" id="UP000663828">
    <property type="component" value="Unassembled WGS sequence"/>
</dbReference>
<dbReference type="EMBL" id="CAJNOJ010000399">
    <property type="protein sequence ID" value="CAF1433815.1"/>
    <property type="molecule type" value="Genomic_DNA"/>
</dbReference>
<feature type="compositionally biased region" description="Basic residues" evidence="1">
    <location>
        <begin position="125"/>
        <end position="136"/>
    </location>
</feature>
<protein>
    <submittedName>
        <fullName evidence="2">Uncharacterized protein</fullName>
    </submittedName>
</protein>
<dbReference type="AlphaFoldDB" id="A0A814N0D9"/>
<feature type="region of interest" description="Disordered" evidence="1">
    <location>
        <begin position="113"/>
        <end position="136"/>
    </location>
</feature>
<comment type="caution">
    <text evidence="2">The sequence shown here is derived from an EMBL/GenBank/DDBJ whole genome shotgun (WGS) entry which is preliminary data.</text>
</comment>